<dbReference type="Proteomes" id="UP001195483">
    <property type="component" value="Unassembled WGS sequence"/>
</dbReference>
<organism evidence="3 4">
    <name type="scientific">Potamilus streckersoni</name>
    <dbReference type="NCBI Taxonomy" id="2493646"/>
    <lineage>
        <taxon>Eukaryota</taxon>
        <taxon>Metazoa</taxon>
        <taxon>Spiralia</taxon>
        <taxon>Lophotrochozoa</taxon>
        <taxon>Mollusca</taxon>
        <taxon>Bivalvia</taxon>
        <taxon>Autobranchia</taxon>
        <taxon>Heteroconchia</taxon>
        <taxon>Palaeoheterodonta</taxon>
        <taxon>Unionida</taxon>
        <taxon>Unionoidea</taxon>
        <taxon>Unionidae</taxon>
        <taxon>Ambleminae</taxon>
        <taxon>Lampsilini</taxon>
        <taxon>Potamilus</taxon>
    </lineage>
</organism>
<reference evidence="3" key="2">
    <citation type="journal article" date="2021" name="Genome Biol. Evol.">
        <title>Developing a high-quality reference genome for a parasitic bivalve with doubly uniparental inheritance (Bivalvia: Unionida).</title>
        <authorList>
            <person name="Smith C.H."/>
        </authorList>
    </citation>
    <scope>NUCLEOTIDE SEQUENCE</scope>
    <source>
        <strain evidence="3">CHS0354</strain>
        <tissue evidence="3">Mantle</tissue>
    </source>
</reference>
<accession>A0AAE0VVT7</accession>
<proteinExistence type="predicted"/>
<comment type="caution">
    <text evidence="3">The sequence shown here is derived from an EMBL/GenBank/DDBJ whole genome shotgun (WGS) entry which is preliminary data.</text>
</comment>
<feature type="domain" description="DUF7959" evidence="2">
    <location>
        <begin position="47"/>
        <end position="157"/>
    </location>
</feature>
<feature type="region of interest" description="Disordered" evidence="1">
    <location>
        <begin position="180"/>
        <end position="284"/>
    </location>
</feature>
<evidence type="ECO:0000259" key="2">
    <source>
        <dbReference type="Pfam" id="PF25899"/>
    </source>
</evidence>
<dbReference type="EMBL" id="JAEAOA010000848">
    <property type="protein sequence ID" value="KAK3592513.1"/>
    <property type="molecule type" value="Genomic_DNA"/>
</dbReference>
<dbReference type="Pfam" id="PF25899">
    <property type="entry name" value="DUF7959"/>
    <property type="match status" value="1"/>
</dbReference>
<feature type="compositionally biased region" description="Polar residues" evidence="1">
    <location>
        <begin position="271"/>
        <end position="284"/>
    </location>
</feature>
<evidence type="ECO:0000313" key="3">
    <source>
        <dbReference type="EMBL" id="KAK3592513.1"/>
    </source>
</evidence>
<evidence type="ECO:0000313" key="4">
    <source>
        <dbReference type="Proteomes" id="UP001195483"/>
    </source>
</evidence>
<reference evidence="3" key="3">
    <citation type="submission" date="2023-05" db="EMBL/GenBank/DDBJ databases">
        <authorList>
            <person name="Smith C.H."/>
        </authorList>
    </citation>
    <scope>NUCLEOTIDE SEQUENCE</scope>
    <source>
        <strain evidence="3">CHS0354</strain>
        <tissue evidence="3">Mantle</tissue>
    </source>
</reference>
<sequence length="368" mass="40210">MDLWLGGSTNAQISNVLQFNSYSPPQSIFNVAPCYQSQNKTRVLFHFVVYGNKTDLDQVSREFLMEKLHSEIIKTAYLHPLRLTEALVQIIGQNDVYFAATLLDQSPIVNSKTYYPTGQQHSLNLAFDFLKATMEGDWTVTVVNTLNENITLHSQELRRIDYSNEFTKITLQTTTPLTPFIPSFPSKIPTPPIRTTTQELTPPPPVIPTVTPNLTPPPPGKSTSVTSKSTLPTSTSFPTTSKPTLTTTRAPSMSSKSTLKSTPSLSSSASNPGQLTVQTSTPSRTTCVPCPQKTSCQNVITPTCPNVITPTCPPCPKLTLCPTLLPKTASKITCPTIPTHSGTVLPPHPQIQSRIHNISSKRVVAAQR</sequence>
<keyword evidence="4" id="KW-1185">Reference proteome</keyword>
<dbReference type="InterPro" id="IPR058265">
    <property type="entry name" value="DUF7959"/>
</dbReference>
<feature type="compositionally biased region" description="Low complexity" evidence="1">
    <location>
        <begin position="221"/>
        <end position="270"/>
    </location>
</feature>
<dbReference type="AlphaFoldDB" id="A0AAE0VVT7"/>
<protein>
    <recommendedName>
        <fullName evidence="2">DUF7959 domain-containing protein</fullName>
    </recommendedName>
</protein>
<reference evidence="3" key="1">
    <citation type="journal article" date="2021" name="Genome Biol. Evol.">
        <title>A High-Quality Reference Genome for a Parasitic Bivalve with Doubly Uniparental Inheritance (Bivalvia: Unionida).</title>
        <authorList>
            <person name="Smith C.H."/>
        </authorList>
    </citation>
    <scope>NUCLEOTIDE SEQUENCE</scope>
    <source>
        <strain evidence="3">CHS0354</strain>
    </source>
</reference>
<evidence type="ECO:0000256" key="1">
    <source>
        <dbReference type="SAM" id="MobiDB-lite"/>
    </source>
</evidence>
<gene>
    <name evidence="3" type="ORF">CHS0354_013847</name>
</gene>
<name>A0AAE0VVT7_9BIVA</name>